<organism evidence="2 3">
    <name type="scientific">Dovyalis caffra</name>
    <dbReference type="NCBI Taxonomy" id="77055"/>
    <lineage>
        <taxon>Eukaryota</taxon>
        <taxon>Viridiplantae</taxon>
        <taxon>Streptophyta</taxon>
        <taxon>Embryophyta</taxon>
        <taxon>Tracheophyta</taxon>
        <taxon>Spermatophyta</taxon>
        <taxon>Magnoliopsida</taxon>
        <taxon>eudicotyledons</taxon>
        <taxon>Gunneridae</taxon>
        <taxon>Pentapetalae</taxon>
        <taxon>rosids</taxon>
        <taxon>fabids</taxon>
        <taxon>Malpighiales</taxon>
        <taxon>Salicaceae</taxon>
        <taxon>Flacourtieae</taxon>
        <taxon>Dovyalis</taxon>
    </lineage>
</organism>
<dbReference type="EMBL" id="CAWUPB010000936">
    <property type="protein sequence ID" value="CAK7333547.1"/>
    <property type="molecule type" value="Genomic_DNA"/>
</dbReference>
<proteinExistence type="predicted"/>
<keyword evidence="3" id="KW-1185">Reference proteome</keyword>
<dbReference type="Proteomes" id="UP001314170">
    <property type="component" value="Unassembled WGS sequence"/>
</dbReference>
<name>A0AAV1RFG4_9ROSI</name>
<reference evidence="2 3" key="1">
    <citation type="submission" date="2024-01" db="EMBL/GenBank/DDBJ databases">
        <authorList>
            <person name="Waweru B."/>
        </authorList>
    </citation>
    <scope>NUCLEOTIDE SEQUENCE [LARGE SCALE GENOMIC DNA]</scope>
</reference>
<feature type="region of interest" description="Disordered" evidence="1">
    <location>
        <begin position="71"/>
        <end position="111"/>
    </location>
</feature>
<evidence type="ECO:0000313" key="3">
    <source>
        <dbReference type="Proteomes" id="UP001314170"/>
    </source>
</evidence>
<feature type="region of interest" description="Disordered" evidence="1">
    <location>
        <begin position="26"/>
        <end position="46"/>
    </location>
</feature>
<accession>A0AAV1RFG4</accession>
<dbReference type="AlphaFoldDB" id="A0AAV1RFG4"/>
<gene>
    <name evidence="2" type="ORF">DCAF_LOCUS9495</name>
</gene>
<evidence type="ECO:0000313" key="2">
    <source>
        <dbReference type="EMBL" id="CAK7333547.1"/>
    </source>
</evidence>
<feature type="compositionally biased region" description="Basic and acidic residues" evidence="1">
    <location>
        <begin position="78"/>
        <end position="88"/>
    </location>
</feature>
<feature type="compositionally biased region" description="Basic and acidic residues" evidence="1">
    <location>
        <begin position="27"/>
        <end position="36"/>
    </location>
</feature>
<feature type="compositionally biased region" description="Polar residues" evidence="1">
    <location>
        <begin position="89"/>
        <end position="103"/>
    </location>
</feature>
<protein>
    <submittedName>
        <fullName evidence="2">Uncharacterized protein</fullName>
    </submittedName>
</protein>
<sequence>MTSRTLLNIDQLSTPIKSVVQIKTYGRRREEYRKTDSSFSRPEYGSVKGSSLPYLVLAQQYQLRHQKLKGITMANQSDSDRTKKKQENKNYSGALTGSYNSPAQHPLGGSQ</sequence>
<comment type="caution">
    <text evidence="2">The sequence shown here is derived from an EMBL/GenBank/DDBJ whole genome shotgun (WGS) entry which is preliminary data.</text>
</comment>
<evidence type="ECO:0000256" key="1">
    <source>
        <dbReference type="SAM" id="MobiDB-lite"/>
    </source>
</evidence>